<evidence type="ECO:0000313" key="2">
    <source>
        <dbReference type="EMBL" id="KAB1984171.1"/>
    </source>
</evidence>
<dbReference type="Proteomes" id="UP000442990">
    <property type="component" value="Unassembled WGS sequence"/>
</dbReference>
<protein>
    <submittedName>
        <fullName evidence="2">DDE-type integrase/transposase/recombinase</fullName>
    </submittedName>
</protein>
<dbReference type="InterPro" id="IPR001584">
    <property type="entry name" value="Integrase_cat-core"/>
</dbReference>
<dbReference type="InterPro" id="IPR036397">
    <property type="entry name" value="RNaseH_sf"/>
</dbReference>
<dbReference type="GO" id="GO:0015074">
    <property type="term" value="P:DNA integration"/>
    <property type="evidence" value="ECO:0007669"/>
    <property type="project" value="InterPro"/>
</dbReference>
<name>A0A7J5DBL3_9ACTN</name>
<dbReference type="AlphaFoldDB" id="A0A7J5DBL3"/>
<proteinExistence type="predicted"/>
<accession>A0A7J5DBL3</accession>
<sequence>MWKKKRTTIADRTAPPAPDLVTRDFTADTLNTRWCGDITYVAVGTTWLYLAAVIDICSRKVVGWSIADHMRTSLVTDAIEMAVAARGGRVHGVHARVLEEDCQALTPRLHRIMSTRPG</sequence>
<dbReference type="EMBL" id="WBKG01000028">
    <property type="protein sequence ID" value="KAB1984171.1"/>
    <property type="molecule type" value="Genomic_DNA"/>
</dbReference>
<dbReference type="PANTHER" id="PTHR46889:SF4">
    <property type="entry name" value="TRANSPOSASE INSO FOR INSERTION SEQUENCE ELEMENT IS911B-RELATED"/>
    <property type="match status" value="1"/>
</dbReference>
<dbReference type="InterPro" id="IPR012337">
    <property type="entry name" value="RNaseH-like_sf"/>
</dbReference>
<dbReference type="InterPro" id="IPR050900">
    <property type="entry name" value="Transposase_IS3/IS150/IS904"/>
</dbReference>
<dbReference type="Pfam" id="PF00665">
    <property type="entry name" value="rve"/>
    <property type="match status" value="1"/>
</dbReference>
<comment type="caution">
    <text evidence="2">The sequence shown here is derived from an EMBL/GenBank/DDBJ whole genome shotgun (WGS) entry which is preliminary data.</text>
</comment>
<gene>
    <name evidence="2" type="ORF">F8144_28355</name>
</gene>
<dbReference type="GO" id="GO:0003676">
    <property type="term" value="F:nucleic acid binding"/>
    <property type="evidence" value="ECO:0007669"/>
    <property type="project" value="InterPro"/>
</dbReference>
<dbReference type="SUPFAM" id="SSF53098">
    <property type="entry name" value="Ribonuclease H-like"/>
    <property type="match status" value="1"/>
</dbReference>
<evidence type="ECO:0000259" key="1">
    <source>
        <dbReference type="Pfam" id="PF00665"/>
    </source>
</evidence>
<reference evidence="2 3" key="1">
    <citation type="submission" date="2019-09" db="EMBL/GenBank/DDBJ databases">
        <title>Isolation and identification of active actinomycetes.</title>
        <authorList>
            <person name="Yu Z."/>
            <person name="Han C."/>
            <person name="Yu B."/>
        </authorList>
    </citation>
    <scope>NUCLEOTIDE SEQUENCE [LARGE SCALE GENOMIC DNA]</scope>
    <source>
        <strain evidence="2 3">NEAU-H2</strain>
    </source>
</reference>
<feature type="domain" description="Integrase catalytic" evidence="1">
    <location>
        <begin position="31"/>
        <end position="90"/>
    </location>
</feature>
<keyword evidence="3" id="KW-1185">Reference proteome</keyword>
<dbReference type="PANTHER" id="PTHR46889">
    <property type="entry name" value="TRANSPOSASE INSF FOR INSERTION SEQUENCE IS3B-RELATED"/>
    <property type="match status" value="1"/>
</dbReference>
<evidence type="ECO:0000313" key="3">
    <source>
        <dbReference type="Proteomes" id="UP000442990"/>
    </source>
</evidence>
<dbReference type="Gene3D" id="3.30.420.10">
    <property type="entry name" value="Ribonuclease H-like superfamily/Ribonuclease H"/>
    <property type="match status" value="1"/>
</dbReference>
<organism evidence="2 3">
    <name type="scientific">Streptomyces triticiradicis</name>
    <dbReference type="NCBI Taxonomy" id="2651189"/>
    <lineage>
        <taxon>Bacteria</taxon>
        <taxon>Bacillati</taxon>
        <taxon>Actinomycetota</taxon>
        <taxon>Actinomycetes</taxon>
        <taxon>Kitasatosporales</taxon>
        <taxon>Streptomycetaceae</taxon>
        <taxon>Streptomyces</taxon>
    </lineage>
</organism>